<reference evidence="1" key="1">
    <citation type="submission" date="2018-12" db="EMBL/GenBank/DDBJ databases">
        <authorList>
            <person name="Will S."/>
            <person name="Neumann-Schaal M."/>
            <person name="Henke P."/>
        </authorList>
    </citation>
    <scope>NUCLEOTIDE SEQUENCE</scope>
    <source>
        <strain evidence="1">PCC 7102</strain>
    </source>
</reference>
<dbReference type="AlphaFoldDB" id="A0A3S1ACV3"/>
<name>A0A3S1ACV3_9CYAN</name>
<accession>A0A3S1ACV3</accession>
<evidence type="ECO:0000313" key="2">
    <source>
        <dbReference type="Proteomes" id="UP000271624"/>
    </source>
</evidence>
<protein>
    <submittedName>
        <fullName evidence="1">Uncharacterized protein</fullName>
    </submittedName>
</protein>
<dbReference type="EMBL" id="RSCL01000030">
    <property type="protein sequence ID" value="RUS98015.1"/>
    <property type="molecule type" value="Genomic_DNA"/>
</dbReference>
<dbReference type="Proteomes" id="UP000271624">
    <property type="component" value="Unassembled WGS sequence"/>
</dbReference>
<gene>
    <name evidence="1" type="ORF">DSM106972_082340</name>
</gene>
<comment type="caution">
    <text evidence="1">The sequence shown here is derived from an EMBL/GenBank/DDBJ whole genome shotgun (WGS) entry which is preliminary data.</text>
</comment>
<sequence>MTVDINSIFAYFKAKKIRYIKNSNQKSRKSREQIEKFYLLVLQGQDNMNCAGDHSSNLCSPLFGA</sequence>
<evidence type="ECO:0000313" key="1">
    <source>
        <dbReference type="EMBL" id="RUS98015.1"/>
    </source>
</evidence>
<keyword evidence="2" id="KW-1185">Reference proteome</keyword>
<reference evidence="1" key="2">
    <citation type="journal article" date="2019" name="Genome Biol. Evol.">
        <title>Day and night: Metabolic profiles and evolutionary relationships of six axenic non-marine cyanobacteria.</title>
        <authorList>
            <person name="Will S.E."/>
            <person name="Henke P."/>
            <person name="Boedeker C."/>
            <person name="Huang S."/>
            <person name="Brinkmann H."/>
            <person name="Rohde M."/>
            <person name="Jarek M."/>
            <person name="Friedl T."/>
            <person name="Seufert S."/>
            <person name="Schumacher M."/>
            <person name="Overmann J."/>
            <person name="Neumann-Schaal M."/>
            <person name="Petersen J."/>
        </authorList>
    </citation>
    <scope>NUCLEOTIDE SEQUENCE [LARGE SCALE GENOMIC DNA]</scope>
    <source>
        <strain evidence="1">PCC 7102</strain>
    </source>
</reference>
<proteinExistence type="predicted"/>
<dbReference type="RefSeq" id="WP_127086269.1">
    <property type="nucleotide sequence ID" value="NZ_RSCL01000030.1"/>
</dbReference>
<organism evidence="1 2">
    <name type="scientific">Dulcicalothrix desertica PCC 7102</name>
    <dbReference type="NCBI Taxonomy" id="232991"/>
    <lineage>
        <taxon>Bacteria</taxon>
        <taxon>Bacillati</taxon>
        <taxon>Cyanobacteriota</taxon>
        <taxon>Cyanophyceae</taxon>
        <taxon>Nostocales</taxon>
        <taxon>Calotrichaceae</taxon>
        <taxon>Dulcicalothrix</taxon>
    </lineage>
</organism>